<feature type="domain" description="C2" evidence="9">
    <location>
        <begin position="490"/>
        <end position="612"/>
    </location>
</feature>
<reference evidence="10 11" key="1">
    <citation type="submission" date="2014-11" db="EMBL/GenBank/DDBJ databases">
        <authorList>
            <person name="Zhu J."/>
            <person name="Qi W."/>
            <person name="Song R."/>
        </authorList>
    </citation>
    <scope>NUCLEOTIDE SEQUENCE [LARGE SCALE GENOMIC DNA]</scope>
</reference>
<dbReference type="Gene3D" id="2.60.40.150">
    <property type="entry name" value="C2 domain"/>
    <property type="match status" value="4"/>
</dbReference>
<keyword evidence="5 8" id="KW-0472">Membrane</keyword>
<dbReference type="SUPFAM" id="SSF49562">
    <property type="entry name" value="C2 domain (Calcium/lipid-binding domain, CaLB)"/>
    <property type="match status" value="5"/>
</dbReference>
<dbReference type="OMA" id="RCYIYAC"/>
<keyword evidence="11" id="KW-1185">Reference proteome</keyword>
<dbReference type="InterPro" id="IPR000008">
    <property type="entry name" value="C2_dom"/>
</dbReference>
<dbReference type="PROSITE" id="PS50004">
    <property type="entry name" value="C2"/>
    <property type="match status" value="5"/>
</dbReference>
<keyword evidence="2 8" id="KW-0812">Transmembrane</keyword>
<keyword evidence="6" id="KW-0175">Coiled coil</keyword>
<evidence type="ECO:0000259" key="9">
    <source>
        <dbReference type="PROSITE" id="PS50004"/>
    </source>
</evidence>
<name>A0A0G4FHW1_VITBC</name>
<feature type="transmembrane region" description="Helical" evidence="8">
    <location>
        <begin position="1379"/>
        <end position="1398"/>
    </location>
</feature>
<dbReference type="InParanoid" id="A0A0G4FHW1"/>
<feature type="coiled-coil region" evidence="6">
    <location>
        <begin position="860"/>
        <end position="887"/>
    </location>
</feature>
<evidence type="ECO:0000256" key="2">
    <source>
        <dbReference type="ARBA" id="ARBA00022692"/>
    </source>
</evidence>
<feature type="compositionally biased region" description="Acidic residues" evidence="7">
    <location>
        <begin position="141"/>
        <end position="158"/>
    </location>
</feature>
<gene>
    <name evidence="10" type="ORF">Vbra_9198</name>
</gene>
<dbReference type="PANTHER" id="PTHR12546">
    <property type="entry name" value="FER-1-LIKE"/>
    <property type="match status" value="1"/>
</dbReference>
<feature type="domain" description="C2" evidence="9">
    <location>
        <begin position="1020"/>
        <end position="1134"/>
    </location>
</feature>
<dbReference type="Pfam" id="PF00168">
    <property type="entry name" value="C2"/>
    <property type="match status" value="5"/>
</dbReference>
<dbReference type="PANTHER" id="PTHR12546:SF33">
    <property type="entry name" value="SPERM VESICLE FUSION PROTEIN FER-1"/>
    <property type="match status" value="1"/>
</dbReference>
<dbReference type="CDD" id="cd00030">
    <property type="entry name" value="C2"/>
    <property type="match status" value="1"/>
</dbReference>
<dbReference type="SMART" id="SM00239">
    <property type="entry name" value="C2"/>
    <property type="match status" value="5"/>
</dbReference>
<evidence type="ECO:0000256" key="8">
    <source>
        <dbReference type="SAM" id="Phobius"/>
    </source>
</evidence>
<dbReference type="PhylomeDB" id="A0A0G4FHW1"/>
<evidence type="ECO:0000256" key="7">
    <source>
        <dbReference type="SAM" id="MobiDB-lite"/>
    </source>
</evidence>
<accession>A0A0G4FHW1</accession>
<evidence type="ECO:0000256" key="3">
    <source>
        <dbReference type="ARBA" id="ARBA00022737"/>
    </source>
</evidence>
<proteinExistence type="predicted"/>
<dbReference type="OrthoDB" id="270970at2759"/>
<evidence type="ECO:0000256" key="4">
    <source>
        <dbReference type="ARBA" id="ARBA00022989"/>
    </source>
</evidence>
<keyword evidence="4 8" id="KW-1133">Transmembrane helix</keyword>
<feature type="region of interest" description="Disordered" evidence="7">
    <location>
        <begin position="133"/>
        <end position="158"/>
    </location>
</feature>
<keyword evidence="3" id="KW-0677">Repeat</keyword>
<dbReference type="GO" id="GO:0007009">
    <property type="term" value="P:plasma membrane organization"/>
    <property type="evidence" value="ECO:0007669"/>
    <property type="project" value="TreeGrafter"/>
</dbReference>
<sequence length="1400" mass="158306">MESYSVGFTIFDARGLVTPSGGPVDPLVVVRCCGQEYRTDIKRSKQEIVVWNESKIWSNLQMYPDQFSSAFIEFEVQARNAFWRNDVIGKCSLQLEMIRRRKTHQYTKKWLTLYGENQTGGMGIIKITVFAVGPGDQPPSPDDDMADAQDEEGEREDLEDLHKAVLGGAEGTAGVTGKPHHLYVSIHKVEHLPKQWWGGPNPYVTCGFGGSLLKSSVARNTTSHTFNEMFRLPVVTPVFEDSVVVQLWSESLMGPDELLAQGRLSFSELRNHAMQPRYFNFYGFDKEEIPDIGPIIATGAVLQPNCFQGRMLISARVERLESEEDLQDAMVLSAKTHEEPHQISLALLGDVYEATGISGRECQVVIQCGREERCTPGWAQLDYEKKQRRGGEEGCPFTFTRQQGRISQLNVMCCEDDNQAYDVVVSVYTRGVISARKRVGFVRMPLRKVPPLDEGHPRVPTWFTLTPMPSVGEAPPEKPGAVLMTLERAEKEDVVRPTRKNVIASDYELRCYIYMARQLKPPSQENPYPMLEVSCAGVSAETAAKSGTTSPHWMEALKLDVKLMTPTPTKPPTMEPITLAVYDKTLFRKALVGKAIVNFGRMRQKDVLGQWDKFQLSPQWIKLKGGPHASKHVGDVMVAFELLRKKHVEELPMQDMAPRLKEVNLNLSILGLRDLVAPAVAGILPTPVAYPYIEVSVSSFTATASTHLLDIPYTPKPDPNNRDPIMQNKCWTSKAGTSFDFLSAKRVPVLLPVRPVWDPMLHIKVFDKGLIGLQATYIGETSIQLAPYLPWVDDPEEAYLAVEGQEDYQGDRTLEDVDGKMDVSTRRGSMYRPENIQKLQGGQAEWRVGKKGVQISEVMIAEEEDELSTYQKKIRDFRNQIRESQTQDMVPTDEAPSRPLLLSSGIPACLHDYYRSRPAPTIRTRELSLNVQIPSKFVILKEGQAGRAKATQDKARRPRVEGGLEGMLDDLHWRAMPLTRGGNKEQVFGYFKGVILLEHGGRRSIMVEKTKKDLLDYAFEASTLREYFKDKSRLPSRVRLRIYVVRGIAVQAQYGPYLEFTAGTHVVNLRSFKKSQLLQPEFWRTEEMDLDLPDKGRLEVSLKDYHDLGDTLIGSTVIDLEDRWFSRQWRDLMYKGAIPTEFRNLTESVTSQRSKGVVEMWIEMCETSRVSEFPPTELEPPKPTEVEVRIVLWGTRNVKLVDGDHVDVCIQCILDCAQYQGRYPVFQETDTHLNSKDGKGVFNWRVVYPRIVVPVEACVVQVKVLDDNQITEKQFIGEVNLDLKKYVEHVERNLETLTFDAELKISNRAEGEEDIGTVILSMDIMTQPEADARKVGIRRDEPNRDPQLITPTEGREWGDLLGSVGLTFNFDLFGSRLKWIAGGAILLLIVIILLYLAFKP</sequence>
<evidence type="ECO:0000256" key="1">
    <source>
        <dbReference type="ARBA" id="ARBA00004167"/>
    </source>
</evidence>
<dbReference type="GO" id="GO:0016020">
    <property type="term" value="C:membrane"/>
    <property type="evidence" value="ECO:0007669"/>
    <property type="project" value="UniProtKB-SubCell"/>
</dbReference>
<dbReference type="InterPro" id="IPR035892">
    <property type="entry name" value="C2_domain_sf"/>
</dbReference>
<dbReference type="EMBL" id="CDMY01000442">
    <property type="protein sequence ID" value="CEM13042.1"/>
    <property type="molecule type" value="Genomic_DNA"/>
</dbReference>
<dbReference type="VEuPathDB" id="CryptoDB:Vbra_9198"/>
<evidence type="ECO:0000313" key="11">
    <source>
        <dbReference type="Proteomes" id="UP000041254"/>
    </source>
</evidence>
<dbReference type="Proteomes" id="UP000041254">
    <property type="component" value="Unassembled WGS sequence"/>
</dbReference>
<evidence type="ECO:0000313" key="10">
    <source>
        <dbReference type="EMBL" id="CEM13042.1"/>
    </source>
</evidence>
<evidence type="ECO:0000256" key="6">
    <source>
        <dbReference type="SAM" id="Coils"/>
    </source>
</evidence>
<evidence type="ECO:0000256" key="5">
    <source>
        <dbReference type="ARBA" id="ARBA00023136"/>
    </source>
</evidence>
<feature type="domain" description="C2" evidence="9">
    <location>
        <begin position="157"/>
        <end position="279"/>
    </location>
</feature>
<feature type="domain" description="C2" evidence="9">
    <location>
        <begin position="1"/>
        <end position="111"/>
    </location>
</feature>
<feature type="domain" description="C2" evidence="9">
    <location>
        <begin position="1169"/>
        <end position="1297"/>
    </location>
</feature>
<organism evidence="10 11">
    <name type="scientific">Vitrella brassicaformis (strain CCMP3155)</name>
    <dbReference type="NCBI Taxonomy" id="1169540"/>
    <lineage>
        <taxon>Eukaryota</taxon>
        <taxon>Sar</taxon>
        <taxon>Alveolata</taxon>
        <taxon>Colpodellida</taxon>
        <taxon>Vitrellaceae</taxon>
        <taxon>Vitrella</taxon>
    </lineage>
</organism>
<comment type="subcellular location">
    <subcellularLocation>
        <location evidence="1">Membrane</location>
        <topology evidence="1">Single-pass membrane protein</topology>
    </subcellularLocation>
</comment>
<protein>
    <recommendedName>
        <fullName evidence="9">C2 domain-containing protein</fullName>
    </recommendedName>
</protein>
<dbReference type="InterPro" id="IPR037721">
    <property type="entry name" value="Ferlin"/>
</dbReference>